<evidence type="ECO:0000313" key="3">
    <source>
        <dbReference type="EMBL" id="GHC99307.1"/>
    </source>
</evidence>
<dbReference type="InterPro" id="IPR052155">
    <property type="entry name" value="Biofilm_reg_signaling"/>
</dbReference>
<reference evidence="4" key="1">
    <citation type="journal article" date="2019" name="Int. J. Syst. Evol. Microbiol.">
        <title>The Global Catalogue of Microorganisms (GCM) 10K type strain sequencing project: providing services to taxonomists for standard genome sequencing and annotation.</title>
        <authorList>
            <consortium name="The Broad Institute Genomics Platform"/>
            <consortium name="The Broad Institute Genome Sequencing Center for Infectious Disease"/>
            <person name="Wu L."/>
            <person name="Ma J."/>
        </authorList>
    </citation>
    <scope>NUCLEOTIDE SEQUENCE [LARGE SCALE GENOMIC DNA]</scope>
    <source>
        <strain evidence="4">KCTC 23314</strain>
    </source>
</reference>
<dbReference type="InterPro" id="IPR000160">
    <property type="entry name" value="GGDEF_dom"/>
</dbReference>
<dbReference type="CDD" id="cd01949">
    <property type="entry name" value="GGDEF"/>
    <property type="match status" value="1"/>
</dbReference>
<dbReference type="PROSITE" id="PS50883">
    <property type="entry name" value="EAL"/>
    <property type="match status" value="1"/>
</dbReference>
<dbReference type="InterPro" id="IPR001633">
    <property type="entry name" value="EAL_dom"/>
</dbReference>
<dbReference type="Gene3D" id="3.30.70.270">
    <property type="match status" value="1"/>
</dbReference>
<gene>
    <name evidence="3" type="ORF">GCM10007320_55790</name>
</gene>
<dbReference type="CDD" id="cd01948">
    <property type="entry name" value="EAL"/>
    <property type="match status" value="1"/>
</dbReference>
<proteinExistence type="predicted"/>
<dbReference type="PROSITE" id="PS50887">
    <property type="entry name" value="GGDEF"/>
    <property type="match status" value="1"/>
</dbReference>
<name>A0ABQ3GA99_9BURK</name>
<dbReference type="InterPro" id="IPR043128">
    <property type="entry name" value="Rev_trsase/Diguanyl_cyclase"/>
</dbReference>
<dbReference type="EMBL" id="BMYK01000028">
    <property type="protein sequence ID" value="GHC99307.1"/>
    <property type="molecule type" value="Genomic_DNA"/>
</dbReference>
<dbReference type="PANTHER" id="PTHR44757">
    <property type="entry name" value="DIGUANYLATE CYCLASE DGCP"/>
    <property type="match status" value="1"/>
</dbReference>
<evidence type="ECO:0000259" key="2">
    <source>
        <dbReference type="PROSITE" id="PS50887"/>
    </source>
</evidence>
<dbReference type="InterPro" id="IPR029787">
    <property type="entry name" value="Nucleotide_cyclase"/>
</dbReference>
<protein>
    <recommendedName>
        <fullName evidence="5">Diguanylate cyclase (GGDEF)-like protein</fullName>
    </recommendedName>
</protein>
<dbReference type="SMART" id="SM00052">
    <property type="entry name" value="EAL"/>
    <property type="match status" value="1"/>
</dbReference>
<feature type="domain" description="GGDEF" evidence="2">
    <location>
        <begin position="164"/>
        <end position="317"/>
    </location>
</feature>
<evidence type="ECO:0000259" key="1">
    <source>
        <dbReference type="PROSITE" id="PS50883"/>
    </source>
</evidence>
<dbReference type="SUPFAM" id="SSF55073">
    <property type="entry name" value="Nucleotide cyclase"/>
    <property type="match status" value="1"/>
</dbReference>
<dbReference type="NCBIfam" id="TIGR00254">
    <property type="entry name" value="GGDEF"/>
    <property type="match status" value="1"/>
</dbReference>
<dbReference type="SMART" id="SM00267">
    <property type="entry name" value="GGDEF"/>
    <property type="match status" value="1"/>
</dbReference>
<dbReference type="SUPFAM" id="SSF141868">
    <property type="entry name" value="EAL domain-like"/>
    <property type="match status" value="1"/>
</dbReference>
<dbReference type="InterPro" id="IPR035919">
    <property type="entry name" value="EAL_sf"/>
</dbReference>
<comment type="caution">
    <text evidence="3">The sequence shown here is derived from an EMBL/GenBank/DDBJ whole genome shotgun (WGS) entry which is preliminary data.</text>
</comment>
<dbReference type="PANTHER" id="PTHR44757:SF2">
    <property type="entry name" value="BIOFILM ARCHITECTURE MAINTENANCE PROTEIN MBAA"/>
    <property type="match status" value="1"/>
</dbReference>
<keyword evidence="4" id="KW-1185">Reference proteome</keyword>
<sequence>MGEQSAGGPTEQDLLQFLYRSPVGLIDADAEGAIALMTPMAAQLLLPLAGTASMDNLFDALAVALPGLRARVAAHGPAAGPVCVAQRFAGAQRNGERATLSLSLFRAEDGRLTAVLHDATHEERRQRRRVEAAAHTDSLTGLPNRQAVQEHLAVLLAQPRTPGRQHAVLFLNCDRFQHINDSAGHTAGDALLGLIAARLVDATDAAAPPAPDTVAASLEPLARTARPLVGRVGGDEFAVVAELDDTPTAVHTLSVHLATELARPYVLGDRSMQCSFSMGVAAAIPGEDTPGRSLYHARLAMTEAQREGGARIRLFDTLMLQRTRRRTDLENDLRRAIGTPELHVVYQPVVRLADGAVEAVEALVRWQHPLHGALSPVEFIGIAEDAGLIGALGQVVLATACREFAQWRQRYPERGPRLLAVNLSRGQLPEPTLVTGIEDILRDTGMPAGALQLEVTESLAAQDEAVQMRLHELKRLGLTLALDDFGTGYSSLASLYQLPVDLLKIDRSFVSQLETSAHHRVLVEATIKVAKSLNFRTVAEGIETVGQAEILRAMDCDKGQGYLFARPLQTDAFEAWLQQRQPSWRG</sequence>
<dbReference type="Pfam" id="PF00563">
    <property type="entry name" value="EAL"/>
    <property type="match status" value="1"/>
</dbReference>
<dbReference type="RefSeq" id="WP_189690152.1">
    <property type="nucleotide sequence ID" value="NZ_BMYK01000028.1"/>
</dbReference>
<accession>A0ABQ3GA99</accession>
<dbReference type="Proteomes" id="UP000626210">
    <property type="component" value="Unassembled WGS sequence"/>
</dbReference>
<dbReference type="Pfam" id="PF00990">
    <property type="entry name" value="GGDEF"/>
    <property type="match status" value="2"/>
</dbReference>
<evidence type="ECO:0000313" key="4">
    <source>
        <dbReference type="Proteomes" id="UP000626210"/>
    </source>
</evidence>
<evidence type="ECO:0008006" key="5">
    <source>
        <dbReference type="Google" id="ProtNLM"/>
    </source>
</evidence>
<organism evidence="3 4">
    <name type="scientific">Pseudorhodoferax aquiterrae</name>
    <dbReference type="NCBI Taxonomy" id="747304"/>
    <lineage>
        <taxon>Bacteria</taxon>
        <taxon>Pseudomonadati</taxon>
        <taxon>Pseudomonadota</taxon>
        <taxon>Betaproteobacteria</taxon>
        <taxon>Burkholderiales</taxon>
        <taxon>Comamonadaceae</taxon>
    </lineage>
</organism>
<feature type="domain" description="EAL" evidence="1">
    <location>
        <begin position="326"/>
        <end position="581"/>
    </location>
</feature>
<dbReference type="Gene3D" id="3.20.20.450">
    <property type="entry name" value="EAL domain"/>
    <property type="match status" value="1"/>
</dbReference>